<gene>
    <name evidence="2" type="ORF">ACFOWM_02955</name>
</gene>
<reference evidence="3" key="1">
    <citation type="journal article" date="2019" name="Int. J. Syst. Evol. Microbiol.">
        <title>The Global Catalogue of Microorganisms (GCM) 10K type strain sequencing project: providing services to taxonomists for standard genome sequencing and annotation.</title>
        <authorList>
            <consortium name="The Broad Institute Genomics Platform"/>
            <consortium name="The Broad Institute Genome Sequencing Center for Infectious Disease"/>
            <person name="Wu L."/>
            <person name="Ma J."/>
        </authorList>
    </citation>
    <scope>NUCLEOTIDE SEQUENCE [LARGE SCALE GENOMIC DNA]</scope>
    <source>
        <strain evidence="3">CECT 8289</strain>
    </source>
</reference>
<sequence length="183" mass="20599">MQNKTILLLLMVLCFSIRGQSQAVIPFILNSTGGVYQSGSSYTQLEWSFGELAIIDTYTTPNLITTNGLLQPCTDKVFRDPEIFVFGLNEYKIFPNVTQGPFELDFFLNISGQMNLQLTDALGRVINTRRFQYGCCTRIERYDLTGLPNGAYFINVVFVPDGHNADDIIVKRASTFKIIKSSK</sequence>
<dbReference type="RefSeq" id="WP_379706869.1">
    <property type="nucleotide sequence ID" value="NZ_JBHSCZ010000001.1"/>
</dbReference>
<accession>A0ABV8QNN1</accession>
<proteinExistence type="predicted"/>
<organism evidence="2 3">
    <name type="scientific">Ferruginibacter yonginensis</name>
    <dbReference type="NCBI Taxonomy" id="1310416"/>
    <lineage>
        <taxon>Bacteria</taxon>
        <taxon>Pseudomonadati</taxon>
        <taxon>Bacteroidota</taxon>
        <taxon>Chitinophagia</taxon>
        <taxon>Chitinophagales</taxon>
        <taxon>Chitinophagaceae</taxon>
        <taxon>Ferruginibacter</taxon>
    </lineage>
</organism>
<evidence type="ECO:0008006" key="4">
    <source>
        <dbReference type="Google" id="ProtNLM"/>
    </source>
</evidence>
<evidence type="ECO:0000313" key="2">
    <source>
        <dbReference type="EMBL" id="MFC4261826.1"/>
    </source>
</evidence>
<name>A0ABV8QNN1_9BACT</name>
<dbReference type="Proteomes" id="UP001595907">
    <property type="component" value="Unassembled WGS sequence"/>
</dbReference>
<feature type="signal peptide" evidence="1">
    <location>
        <begin position="1"/>
        <end position="23"/>
    </location>
</feature>
<evidence type="ECO:0000256" key="1">
    <source>
        <dbReference type="SAM" id="SignalP"/>
    </source>
</evidence>
<evidence type="ECO:0000313" key="3">
    <source>
        <dbReference type="Proteomes" id="UP001595907"/>
    </source>
</evidence>
<dbReference type="EMBL" id="JBHSCZ010000001">
    <property type="protein sequence ID" value="MFC4261826.1"/>
    <property type="molecule type" value="Genomic_DNA"/>
</dbReference>
<keyword evidence="1" id="KW-0732">Signal</keyword>
<comment type="caution">
    <text evidence="2">The sequence shown here is derived from an EMBL/GenBank/DDBJ whole genome shotgun (WGS) entry which is preliminary data.</text>
</comment>
<protein>
    <recommendedName>
        <fullName evidence="4">Secretion system C-terminal sorting domain-containing protein</fullName>
    </recommendedName>
</protein>
<keyword evidence="3" id="KW-1185">Reference proteome</keyword>
<feature type="chain" id="PRO_5045613333" description="Secretion system C-terminal sorting domain-containing protein" evidence="1">
    <location>
        <begin position="24"/>
        <end position="183"/>
    </location>
</feature>